<dbReference type="GO" id="GO:0005886">
    <property type="term" value="C:plasma membrane"/>
    <property type="evidence" value="ECO:0007669"/>
    <property type="project" value="UniProtKB-SubCell"/>
</dbReference>
<evidence type="ECO:0000256" key="5">
    <source>
        <dbReference type="ARBA" id="ARBA00023136"/>
    </source>
</evidence>
<dbReference type="InterPro" id="IPR011701">
    <property type="entry name" value="MFS"/>
</dbReference>
<dbReference type="InterPro" id="IPR036259">
    <property type="entry name" value="MFS_trans_sf"/>
</dbReference>
<evidence type="ECO:0000256" key="2">
    <source>
        <dbReference type="ARBA" id="ARBA00022448"/>
    </source>
</evidence>
<evidence type="ECO:0000256" key="3">
    <source>
        <dbReference type="ARBA" id="ARBA00022692"/>
    </source>
</evidence>
<dbReference type="Proteomes" id="UP000663505">
    <property type="component" value="Chromosome"/>
</dbReference>
<keyword evidence="4 6" id="KW-1133">Transmembrane helix</keyword>
<name>A0A9X7Z8I0_9BACL</name>
<dbReference type="CDD" id="cd17478">
    <property type="entry name" value="MFS_FsR"/>
    <property type="match status" value="1"/>
</dbReference>
<evidence type="ECO:0000313" key="9">
    <source>
        <dbReference type="Proteomes" id="UP000663505"/>
    </source>
</evidence>
<dbReference type="PANTHER" id="PTHR43129">
    <property type="entry name" value="FOSMIDOMYCIN RESISTANCE PROTEIN"/>
    <property type="match status" value="1"/>
</dbReference>
<comment type="subcellular location">
    <subcellularLocation>
        <location evidence="1">Cell membrane</location>
        <topology evidence="1">Multi-pass membrane protein</topology>
    </subcellularLocation>
</comment>
<dbReference type="RefSeq" id="WP_206657577.1">
    <property type="nucleotide sequence ID" value="NZ_CP071182.1"/>
</dbReference>
<reference evidence="8 9" key="1">
    <citation type="submission" date="2021-02" db="EMBL/GenBank/DDBJ databases">
        <title>Alicyclobacillus curvatus sp. nov. and Alicyclobacillus mengziensis sp. nov., two acidophilic bacteria isolated from acid mine drainage.</title>
        <authorList>
            <person name="Huang Y."/>
        </authorList>
    </citation>
    <scope>NUCLEOTIDE SEQUENCE [LARGE SCALE GENOMIC DNA]</scope>
    <source>
        <strain evidence="8 9">S30H14</strain>
    </source>
</reference>
<dbReference type="Pfam" id="PF07690">
    <property type="entry name" value="MFS_1"/>
    <property type="match status" value="1"/>
</dbReference>
<dbReference type="EMBL" id="CP071182">
    <property type="protein sequence ID" value="QSO48241.1"/>
    <property type="molecule type" value="Genomic_DNA"/>
</dbReference>
<evidence type="ECO:0000313" key="8">
    <source>
        <dbReference type="EMBL" id="QSO48241.1"/>
    </source>
</evidence>
<feature type="transmembrane region" description="Helical" evidence="6">
    <location>
        <begin position="300"/>
        <end position="322"/>
    </location>
</feature>
<dbReference type="KEGG" id="afx:JZ786_04390"/>
<feature type="transmembrane region" description="Helical" evidence="6">
    <location>
        <begin position="334"/>
        <end position="356"/>
    </location>
</feature>
<feature type="transmembrane region" description="Helical" evidence="6">
    <location>
        <begin position="84"/>
        <end position="103"/>
    </location>
</feature>
<feature type="transmembrane region" description="Helical" evidence="6">
    <location>
        <begin position="362"/>
        <end position="383"/>
    </location>
</feature>
<feature type="transmembrane region" description="Helical" evidence="6">
    <location>
        <begin position="109"/>
        <end position="133"/>
    </location>
</feature>
<organism evidence="8 9">
    <name type="scientific">Alicyclobacillus mengziensis</name>
    <dbReference type="NCBI Taxonomy" id="2931921"/>
    <lineage>
        <taxon>Bacteria</taxon>
        <taxon>Bacillati</taxon>
        <taxon>Bacillota</taxon>
        <taxon>Bacilli</taxon>
        <taxon>Bacillales</taxon>
        <taxon>Alicyclobacillaceae</taxon>
        <taxon>Alicyclobacillus</taxon>
    </lineage>
</organism>
<dbReference type="InterPro" id="IPR020846">
    <property type="entry name" value="MFS_dom"/>
</dbReference>
<dbReference type="PANTHER" id="PTHR43129:SF1">
    <property type="entry name" value="FOSMIDOMYCIN RESISTANCE PROTEIN"/>
    <property type="match status" value="1"/>
</dbReference>
<dbReference type="SUPFAM" id="SSF103473">
    <property type="entry name" value="MFS general substrate transporter"/>
    <property type="match status" value="1"/>
</dbReference>
<proteinExistence type="predicted"/>
<feature type="transmembrane region" description="Helical" evidence="6">
    <location>
        <begin position="213"/>
        <end position="238"/>
    </location>
</feature>
<sequence length="396" mass="42062">MTVPQLSFDRVTEPSRIDKRLLGLTWSHFLNDGAANYLPGILPAVLVSLHEPVKMAGILMAALMIGQALQPLMGWIADRLGGRSMLVIGLLFSSIGGALLGVASYTSVFIGLLLLIGVGNAMFHPQSLALVRLMVRDRQGLSTSLFLIGGELGRGIWPTIASLIVVHFGLPSLWLFAVPAILTTPFLLLWAPKLPARKGRGQSIQWTKHLYPMSLLVGFAGFRAFVTLGMVTFIPIMWHFHGGTLVSGATIITTLVSVGVIGNLGGGHLTDRLGRRPILLLSVVGTTILIPLVAVAHGPWIWVAAAFLGMALFLSASTNILIGQDIFPENRSMGSGIALGLGNGVGAMLVFVTGFWSSEQDITALFGVLTVASVLSGVFALLFPKALVQKHSSAVH</sequence>
<keyword evidence="2" id="KW-0813">Transport</keyword>
<dbReference type="PROSITE" id="PS50850">
    <property type="entry name" value="MFS"/>
    <property type="match status" value="1"/>
</dbReference>
<dbReference type="Gene3D" id="1.20.1250.20">
    <property type="entry name" value="MFS general substrate transporter like domains"/>
    <property type="match status" value="2"/>
</dbReference>
<feature type="transmembrane region" description="Helical" evidence="6">
    <location>
        <begin position="244"/>
        <end position="265"/>
    </location>
</feature>
<protein>
    <submittedName>
        <fullName evidence="8">MFS transporter</fullName>
    </submittedName>
</protein>
<accession>A0A9X7Z8I0</accession>
<feature type="transmembrane region" description="Helical" evidence="6">
    <location>
        <begin position="277"/>
        <end position="294"/>
    </location>
</feature>
<gene>
    <name evidence="8" type="ORF">JZ786_04390</name>
</gene>
<evidence type="ECO:0000259" key="7">
    <source>
        <dbReference type="PROSITE" id="PS50850"/>
    </source>
</evidence>
<dbReference type="GO" id="GO:0022857">
    <property type="term" value="F:transmembrane transporter activity"/>
    <property type="evidence" value="ECO:0007669"/>
    <property type="project" value="InterPro"/>
</dbReference>
<feature type="transmembrane region" description="Helical" evidence="6">
    <location>
        <begin position="55"/>
        <end position="77"/>
    </location>
</feature>
<evidence type="ECO:0000256" key="4">
    <source>
        <dbReference type="ARBA" id="ARBA00022989"/>
    </source>
</evidence>
<keyword evidence="9" id="KW-1185">Reference proteome</keyword>
<keyword evidence="5 6" id="KW-0472">Membrane</keyword>
<evidence type="ECO:0000256" key="6">
    <source>
        <dbReference type="SAM" id="Phobius"/>
    </source>
</evidence>
<feature type="transmembrane region" description="Helical" evidence="6">
    <location>
        <begin position="145"/>
        <end position="166"/>
    </location>
</feature>
<feature type="transmembrane region" description="Helical" evidence="6">
    <location>
        <begin position="172"/>
        <end position="192"/>
    </location>
</feature>
<keyword evidence="3 6" id="KW-0812">Transmembrane</keyword>
<feature type="domain" description="Major facilitator superfamily (MFS) profile" evidence="7">
    <location>
        <begin position="20"/>
        <end position="388"/>
    </location>
</feature>
<dbReference type="AlphaFoldDB" id="A0A9X7Z8I0"/>
<evidence type="ECO:0000256" key="1">
    <source>
        <dbReference type="ARBA" id="ARBA00004651"/>
    </source>
</evidence>